<protein>
    <recommendedName>
        <fullName evidence="1">Flavoprotein domain-containing protein</fullName>
    </recommendedName>
</protein>
<dbReference type="Gene3D" id="3.40.50.1950">
    <property type="entry name" value="Flavin prenyltransferase-like"/>
    <property type="match status" value="1"/>
</dbReference>
<dbReference type="GO" id="GO:0015937">
    <property type="term" value="P:coenzyme A biosynthetic process"/>
    <property type="evidence" value="ECO:0007669"/>
    <property type="project" value="TreeGrafter"/>
</dbReference>
<dbReference type="GO" id="GO:0004633">
    <property type="term" value="F:phosphopantothenoylcysteine decarboxylase activity"/>
    <property type="evidence" value="ECO:0007669"/>
    <property type="project" value="TreeGrafter"/>
</dbReference>
<evidence type="ECO:0000313" key="2">
    <source>
        <dbReference type="EMBL" id="KKN17198.1"/>
    </source>
</evidence>
<gene>
    <name evidence="2" type="ORF">LCGC14_0968280</name>
</gene>
<dbReference type="SUPFAM" id="SSF52507">
    <property type="entry name" value="Homo-oligomeric flavin-containing Cys decarboxylases, HFCD"/>
    <property type="match status" value="1"/>
</dbReference>
<accession>A0A0F9RIW3</accession>
<dbReference type="PANTHER" id="PTHR14359:SF6">
    <property type="entry name" value="PHOSPHOPANTOTHENOYLCYSTEINE DECARBOXYLASE"/>
    <property type="match status" value="1"/>
</dbReference>
<dbReference type="InterPro" id="IPR036551">
    <property type="entry name" value="Flavin_trans-like"/>
</dbReference>
<evidence type="ECO:0000259" key="1">
    <source>
        <dbReference type="Pfam" id="PF02441"/>
    </source>
</evidence>
<comment type="caution">
    <text evidence="2">The sequence shown here is derived from an EMBL/GenBank/DDBJ whole genome shotgun (WGS) entry which is preliminary data.</text>
</comment>
<dbReference type="AlphaFoldDB" id="A0A0F9RIW3"/>
<reference evidence="2" key="1">
    <citation type="journal article" date="2015" name="Nature">
        <title>Complex archaea that bridge the gap between prokaryotes and eukaryotes.</title>
        <authorList>
            <person name="Spang A."/>
            <person name="Saw J.H."/>
            <person name="Jorgensen S.L."/>
            <person name="Zaremba-Niedzwiedzka K."/>
            <person name="Martijn J."/>
            <person name="Lind A.E."/>
            <person name="van Eijk R."/>
            <person name="Schleper C."/>
            <person name="Guy L."/>
            <person name="Ettema T.J."/>
        </authorList>
    </citation>
    <scope>NUCLEOTIDE SEQUENCE</scope>
</reference>
<dbReference type="InterPro" id="IPR003382">
    <property type="entry name" value="Flavoprotein"/>
</dbReference>
<dbReference type="GO" id="GO:0010181">
    <property type="term" value="F:FMN binding"/>
    <property type="evidence" value="ECO:0007669"/>
    <property type="project" value="TreeGrafter"/>
</dbReference>
<sequence>MTPKAHDFIGAMTLEAVSNQSVPLPQNKNALAYFDYLDLVKRADLMLIAPATADFIAHIAQGLASDLLQTLVLARGCPMLIAPAMNENMWKNRITAQNVEKLKKSDVNFVGPGSGDLACGDEGIGRLADIDEILKAVQKITG</sequence>
<dbReference type="Pfam" id="PF02441">
    <property type="entry name" value="Flavoprotein"/>
    <property type="match status" value="1"/>
</dbReference>
<proteinExistence type="predicted"/>
<dbReference type="EMBL" id="LAZR01003546">
    <property type="protein sequence ID" value="KKN17198.1"/>
    <property type="molecule type" value="Genomic_DNA"/>
</dbReference>
<name>A0A0F9RIW3_9ZZZZ</name>
<organism evidence="2">
    <name type="scientific">marine sediment metagenome</name>
    <dbReference type="NCBI Taxonomy" id="412755"/>
    <lineage>
        <taxon>unclassified sequences</taxon>
        <taxon>metagenomes</taxon>
        <taxon>ecological metagenomes</taxon>
    </lineage>
</organism>
<dbReference type="GO" id="GO:0071513">
    <property type="term" value="C:phosphopantothenoylcysteine decarboxylase complex"/>
    <property type="evidence" value="ECO:0007669"/>
    <property type="project" value="TreeGrafter"/>
</dbReference>
<feature type="domain" description="Flavoprotein" evidence="1">
    <location>
        <begin position="1"/>
        <end position="137"/>
    </location>
</feature>
<dbReference type="PANTHER" id="PTHR14359">
    <property type="entry name" value="HOMO-OLIGOMERIC FLAVIN CONTAINING CYS DECARBOXYLASE FAMILY"/>
    <property type="match status" value="1"/>
</dbReference>